<dbReference type="Gene3D" id="2.40.50.180">
    <property type="entry name" value="CheA-289, Domain 4"/>
    <property type="match status" value="1"/>
</dbReference>
<dbReference type="Proteomes" id="UP000239589">
    <property type="component" value="Unassembled WGS sequence"/>
</dbReference>
<dbReference type="OrthoDB" id="9794382at2"/>
<keyword evidence="3" id="KW-1185">Reference proteome</keyword>
<organism evidence="2 3">
    <name type="scientific">Cuspidothrix issatschenkoi CHARLIE-1</name>
    <dbReference type="NCBI Taxonomy" id="2052836"/>
    <lineage>
        <taxon>Bacteria</taxon>
        <taxon>Bacillati</taxon>
        <taxon>Cyanobacteriota</taxon>
        <taxon>Cyanophyceae</taxon>
        <taxon>Nostocales</taxon>
        <taxon>Aphanizomenonaceae</taxon>
        <taxon>Cuspidothrix</taxon>
    </lineage>
</organism>
<dbReference type="Gene3D" id="2.30.30.40">
    <property type="entry name" value="SH3 Domains"/>
    <property type="match status" value="1"/>
</dbReference>
<dbReference type="GO" id="GO:0007165">
    <property type="term" value="P:signal transduction"/>
    <property type="evidence" value="ECO:0007669"/>
    <property type="project" value="InterPro"/>
</dbReference>
<dbReference type="InterPro" id="IPR036061">
    <property type="entry name" value="CheW-like_dom_sf"/>
</dbReference>
<reference evidence="2 3" key="1">
    <citation type="submission" date="2018-02" db="EMBL/GenBank/DDBJ databases">
        <title>Discovery of a pederin family compound in a non-symbiotic bloom-forming cyanobacterium.</title>
        <authorList>
            <person name="Kust A."/>
            <person name="Mares J."/>
            <person name="Jokela J."/>
            <person name="Urajova P."/>
            <person name="Hajek J."/>
            <person name="Saurav K."/>
            <person name="Voracova K."/>
            <person name="Fewer D.P."/>
            <person name="Haapaniemi E."/>
            <person name="Permi P."/>
            <person name="Rehakova K."/>
            <person name="Sivonen K."/>
            <person name="Hrouzek P."/>
        </authorList>
    </citation>
    <scope>NUCLEOTIDE SEQUENCE [LARGE SCALE GENOMIC DNA]</scope>
    <source>
        <strain evidence="2 3">CHARLIE-1</strain>
    </source>
</reference>
<dbReference type="AlphaFoldDB" id="A0A2S6D008"/>
<evidence type="ECO:0000313" key="2">
    <source>
        <dbReference type="EMBL" id="PPJ65200.1"/>
    </source>
</evidence>
<dbReference type="SMART" id="SM00260">
    <property type="entry name" value="CheW"/>
    <property type="match status" value="1"/>
</dbReference>
<dbReference type="GO" id="GO:0005829">
    <property type="term" value="C:cytosol"/>
    <property type="evidence" value="ECO:0007669"/>
    <property type="project" value="TreeGrafter"/>
</dbReference>
<sequence>MLMLLFQISNDLYAIESARVVEVIPRVALRKIHHVPEYLAGLFNYRGKMIPVIDLCHLIRQTPSRFCLSTRIIMVSYPSQNYGEQYLGLIAEKITDTLDRPEGNFVDSGIRIKKAPYLGGMLMDQKGIIQRIHLEQLFADVQNTYLLTAGEGYINDLSRN</sequence>
<dbReference type="GO" id="GO:0006935">
    <property type="term" value="P:chemotaxis"/>
    <property type="evidence" value="ECO:0007669"/>
    <property type="project" value="InterPro"/>
</dbReference>
<evidence type="ECO:0000259" key="1">
    <source>
        <dbReference type="PROSITE" id="PS50851"/>
    </source>
</evidence>
<dbReference type="RefSeq" id="WP_104386030.1">
    <property type="nucleotide sequence ID" value="NZ_PGEM01000004.1"/>
</dbReference>
<feature type="domain" description="CheW-like" evidence="1">
    <location>
        <begin position="1"/>
        <end position="143"/>
    </location>
</feature>
<gene>
    <name evidence="2" type="ORF">CUN59_00690</name>
</gene>
<accession>A0A2S6D008</accession>
<evidence type="ECO:0000313" key="3">
    <source>
        <dbReference type="Proteomes" id="UP000239589"/>
    </source>
</evidence>
<protein>
    <submittedName>
        <fullName evidence="2">Chemotaxis protein CheW</fullName>
    </submittedName>
</protein>
<dbReference type="PANTHER" id="PTHR22617">
    <property type="entry name" value="CHEMOTAXIS SENSOR HISTIDINE KINASE-RELATED"/>
    <property type="match status" value="1"/>
</dbReference>
<dbReference type="SUPFAM" id="SSF50341">
    <property type="entry name" value="CheW-like"/>
    <property type="match status" value="1"/>
</dbReference>
<dbReference type="InterPro" id="IPR002545">
    <property type="entry name" value="CheW-lke_dom"/>
</dbReference>
<name>A0A2S6D008_9CYAN</name>
<dbReference type="EMBL" id="PGEM01000004">
    <property type="protein sequence ID" value="PPJ65200.1"/>
    <property type="molecule type" value="Genomic_DNA"/>
</dbReference>
<dbReference type="PANTHER" id="PTHR22617:SF43">
    <property type="entry name" value="PROTEIN PILI"/>
    <property type="match status" value="1"/>
</dbReference>
<dbReference type="PROSITE" id="PS50851">
    <property type="entry name" value="CHEW"/>
    <property type="match status" value="1"/>
</dbReference>
<dbReference type="Pfam" id="PF01584">
    <property type="entry name" value="CheW"/>
    <property type="match status" value="1"/>
</dbReference>
<comment type="caution">
    <text evidence="2">The sequence shown here is derived from an EMBL/GenBank/DDBJ whole genome shotgun (WGS) entry which is preliminary data.</text>
</comment>
<proteinExistence type="predicted"/>
<dbReference type="InterPro" id="IPR039315">
    <property type="entry name" value="CheW"/>
</dbReference>